<feature type="chain" id="PRO_5013773556" description="Aromatic hydrocarbon degradation protein" evidence="1">
    <location>
        <begin position="23"/>
        <end position="505"/>
    </location>
</feature>
<dbReference type="AlphaFoldDB" id="A0A2G0CDV6"/>
<evidence type="ECO:0000256" key="1">
    <source>
        <dbReference type="SAM" id="SignalP"/>
    </source>
</evidence>
<dbReference type="SUPFAM" id="SSF56935">
    <property type="entry name" value="Porins"/>
    <property type="match status" value="1"/>
</dbReference>
<dbReference type="Gene3D" id="2.40.160.60">
    <property type="entry name" value="Outer membrane protein transport protein (OMPP1/FadL/TodX)"/>
    <property type="match status" value="1"/>
</dbReference>
<proteinExistence type="predicted"/>
<keyword evidence="3" id="KW-1185">Reference proteome</keyword>
<evidence type="ECO:0000313" key="3">
    <source>
        <dbReference type="Proteomes" id="UP000226437"/>
    </source>
</evidence>
<feature type="signal peptide" evidence="1">
    <location>
        <begin position="1"/>
        <end position="22"/>
    </location>
</feature>
<gene>
    <name evidence="2" type="ORF">CGL56_10660</name>
</gene>
<comment type="caution">
    <text evidence="2">The sequence shown here is derived from an EMBL/GenBank/DDBJ whole genome shotgun (WGS) entry which is preliminary data.</text>
</comment>
<protein>
    <recommendedName>
        <fullName evidence="4">Aromatic hydrocarbon degradation protein</fullName>
    </recommendedName>
</protein>
<evidence type="ECO:0000313" key="2">
    <source>
        <dbReference type="EMBL" id="PHK98159.1"/>
    </source>
</evidence>
<evidence type="ECO:0008006" key="4">
    <source>
        <dbReference type="Google" id="ProtNLM"/>
    </source>
</evidence>
<name>A0A2G0CDV6_9BACT</name>
<organism evidence="2 3">
    <name type="scientific">Neolewinella marina</name>
    <dbReference type="NCBI Taxonomy" id="438751"/>
    <lineage>
        <taxon>Bacteria</taxon>
        <taxon>Pseudomonadati</taxon>
        <taxon>Bacteroidota</taxon>
        <taxon>Saprospiria</taxon>
        <taxon>Saprospirales</taxon>
        <taxon>Lewinellaceae</taxon>
        <taxon>Neolewinella</taxon>
    </lineage>
</organism>
<accession>A0A2G0CDV6</accession>
<reference evidence="2 3" key="1">
    <citation type="submission" date="2017-10" db="EMBL/GenBank/DDBJ databases">
        <title>The draft genome sequence of Lewinella marina KCTC 32374.</title>
        <authorList>
            <person name="Wang K."/>
        </authorList>
    </citation>
    <scope>NUCLEOTIDE SEQUENCE [LARGE SCALE GENOMIC DNA]</scope>
    <source>
        <strain evidence="2 3">MKG-38</strain>
    </source>
</reference>
<dbReference type="EMBL" id="PDLO01000004">
    <property type="protein sequence ID" value="PHK98159.1"/>
    <property type="molecule type" value="Genomic_DNA"/>
</dbReference>
<keyword evidence="1" id="KW-0732">Signal</keyword>
<sequence length="505" mass="54667">MRANFPNMKTFLSTALALMVAAAVNGQTFSDVLRYSYFSPQGSARFAATGGALTPMGVDATTLHTNPAGIGWNRYNMAQITPGFSLTNTRADLANSTEAATVSDAAATFTLPSVGLIFAGPTRSVNWSTLNFGVSVTRLADLNQQLAFAGRTPGSIIEGFAEVIDIGDSDPYGADLALPFLIEDPATNRVYSDFYDFDNQTTRDEPIRRSGLYDRRGSINEAAVGLGGNYRDKVLWGFSLGIPFFSFDEVYTYEEVDDQDVIPAFENAEFDQNLNNSGTGFNLKFGLTALPTEKLRISAAVHTPTYWTIDEQFSTTFGYFYTDNGSAEGGRELSPLLSQAYNLRTPWRFMAGVGALVGERGFVSVDADYTDYTSNEISFDDFATANTVSDAVNADVDAILGSSIGLRAGGELNLDPILVRAGVGYRQVPYAEYLNNEDEAIMTYSAGAGYSLGKFFVDLAAQYESYASFQSPYQTLVVPGQTILTDRSRVSVLLTVGFRGFGTGF</sequence>
<dbReference type="Proteomes" id="UP000226437">
    <property type="component" value="Unassembled WGS sequence"/>
</dbReference>